<accession>A0A9D2HSG6</accession>
<organism evidence="3 4">
    <name type="scientific">Candidatus Bacteroides intestinavium</name>
    <dbReference type="NCBI Taxonomy" id="2838469"/>
    <lineage>
        <taxon>Bacteria</taxon>
        <taxon>Pseudomonadati</taxon>
        <taxon>Bacteroidota</taxon>
        <taxon>Bacteroidia</taxon>
        <taxon>Bacteroidales</taxon>
        <taxon>Bacteroidaceae</taxon>
        <taxon>Bacteroides</taxon>
    </lineage>
</organism>
<feature type="transmembrane region" description="Helical" evidence="1">
    <location>
        <begin position="64"/>
        <end position="87"/>
    </location>
</feature>
<evidence type="ECO:0000256" key="1">
    <source>
        <dbReference type="SAM" id="Phobius"/>
    </source>
</evidence>
<dbReference type="EMBL" id="DWZE01000071">
    <property type="protein sequence ID" value="HJA83561.1"/>
    <property type="molecule type" value="Genomic_DNA"/>
</dbReference>
<keyword evidence="1" id="KW-0812">Transmembrane</keyword>
<keyword evidence="1" id="KW-0472">Membrane</keyword>
<comment type="caution">
    <text evidence="3">The sequence shown here is derived from an EMBL/GenBank/DDBJ whole genome shotgun (WGS) entry which is preliminary data.</text>
</comment>
<evidence type="ECO:0000259" key="2">
    <source>
        <dbReference type="Pfam" id="PF19762"/>
    </source>
</evidence>
<feature type="transmembrane region" description="Helical" evidence="1">
    <location>
        <begin position="6"/>
        <end position="27"/>
    </location>
</feature>
<dbReference type="Proteomes" id="UP000823860">
    <property type="component" value="Unassembled WGS sequence"/>
</dbReference>
<feature type="domain" description="DUF6249" evidence="2">
    <location>
        <begin position="7"/>
        <end position="124"/>
    </location>
</feature>
<name>A0A9D2HSG6_9BACE</name>
<feature type="transmembrane region" description="Helical" evidence="1">
    <location>
        <begin position="99"/>
        <end position="123"/>
    </location>
</feature>
<evidence type="ECO:0000313" key="3">
    <source>
        <dbReference type="EMBL" id="HJA83561.1"/>
    </source>
</evidence>
<keyword evidence="1" id="KW-1133">Transmembrane helix</keyword>
<dbReference type="Pfam" id="PF19762">
    <property type="entry name" value="DUF6249"/>
    <property type="match status" value="1"/>
</dbReference>
<evidence type="ECO:0000313" key="4">
    <source>
        <dbReference type="Proteomes" id="UP000823860"/>
    </source>
</evidence>
<sequence>MMQFFVVPVVVATIVLGIYKLFELFVCRRERMMLIERLQDVDPQVLSNFSYGMKMDFSFSALKWACLLMGIGLGMIIAFFLCLWVIPEFESKTWFGSDALPSIVFGGCMLLMGGLGLLVAFVVELHLQKEMRQNGD</sequence>
<reference evidence="3" key="2">
    <citation type="submission" date="2021-04" db="EMBL/GenBank/DDBJ databases">
        <authorList>
            <person name="Gilroy R."/>
        </authorList>
    </citation>
    <scope>NUCLEOTIDE SEQUENCE</scope>
    <source>
        <strain evidence="3">ChiHecec1B25-7008</strain>
    </source>
</reference>
<protein>
    <recommendedName>
        <fullName evidence="2">DUF6249 domain-containing protein</fullName>
    </recommendedName>
</protein>
<proteinExistence type="predicted"/>
<dbReference type="InterPro" id="IPR046216">
    <property type="entry name" value="DUF6249"/>
</dbReference>
<dbReference type="AlphaFoldDB" id="A0A9D2HSG6"/>
<reference evidence="3" key="1">
    <citation type="journal article" date="2021" name="PeerJ">
        <title>Extensive microbial diversity within the chicken gut microbiome revealed by metagenomics and culture.</title>
        <authorList>
            <person name="Gilroy R."/>
            <person name="Ravi A."/>
            <person name="Getino M."/>
            <person name="Pursley I."/>
            <person name="Horton D.L."/>
            <person name="Alikhan N.F."/>
            <person name="Baker D."/>
            <person name="Gharbi K."/>
            <person name="Hall N."/>
            <person name="Watson M."/>
            <person name="Adriaenssens E.M."/>
            <person name="Foster-Nyarko E."/>
            <person name="Jarju S."/>
            <person name="Secka A."/>
            <person name="Antonio M."/>
            <person name="Oren A."/>
            <person name="Chaudhuri R.R."/>
            <person name="La Ragione R."/>
            <person name="Hildebrand F."/>
            <person name="Pallen M.J."/>
        </authorList>
    </citation>
    <scope>NUCLEOTIDE SEQUENCE</scope>
    <source>
        <strain evidence="3">ChiHecec1B25-7008</strain>
    </source>
</reference>
<gene>
    <name evidence="3" type="ORF">H9785_06310</name>
</gene>